<dbReference type="Gene3D" id="1.25.40.1040">
    <property type="match status" value="1"/>
</dbReference>
<proteinExistence type="predicted"/>
<dbReference type="EMBL" id="QZWG01000006">
    <property type="protein sequence ID" value="RZC09116.1"/>
    <property type="molecule type" value="Genomic_DNA"/>
</dbReference>
<keyword evidence="1" id="KW-0677">Repeat</keyword>
<keyword evidence="2" id="KW-0802">TPR repeat</keyword>
<protein>
    <submittedName>
        <fullName evidence="3">N-terminal acetyltransferase A complex auxiliary subunit NAA15</fullName>
    </submittedName>
</protein>
<dbReference type="GO" id="GO:0016740">
    <property type="term" value="F:transferase activity"/>
    <property type="evidence" value="ECO:0007669"/>
    <property type="project" value="UniProtKB-KW"/>
</dbReference>
<keyword evidence="4" id="KW-1185">Reference proteome</keyword>
<dbReference type="InterPro" id="IPR021183">
    <property type="entry name" value="NatA_aux_su"/>
</dbReference>
<evidence type="ECO:0000256" key="2">
    <source>
        <dbReference type="ARBA" id="ARBA00022803"/>
    </source>
</evidence>
<keyword evidence="3" id="KW-0808">Transferase</keyword>
<evidence type="ECO:0000256" key="1">
    <source>
        <dbReference type="ARBA" id="ARBA00022737"/>
    </source>
</evidence>
<name>A0A445KE35_GLYSO</name>
<dbReference type="PANTHER" id="PTHR22767">
    <property type="entry name" value="N-TERMINAL ACETYLTRANSFERASE-RELATED"/>
    <property type="match status" value="1"/>
</dbReference>
<dbReference type="GO" id="GO:0005737">
    <property type="term" value="C:cytoplasm"/>
    <property type="evidence" value="ECO:0007669"/>
    <property type="project" value="UniProtKB-ARBA"/>
</dbReference>
<dbReference type="Proteomes" id="UP000289340">
    <property type="component" value="Chromosome 6"/>
</dbReference>
<comment type="caution">
    <text evidence="3">The sequence shown here is derived from an EMBL/GenBank/DDBJ whole genome shotgun (WGS) entry which is preliminary data.</text>
</comment>
<gene>
    <name evidence="3" type="ORF">D0Y65_015736</name>
</gene>
<sequence length="94" mass="10968">MNNINGELKRNTDLIPHVNIISQISLLEECEFLERALEELHIKESKIVDKLVYKEQEVSLIVKLGHLEEGKALYRALLSMNPDNYRRSLLPHIF</sequence>
<dbReference type="PANTHER" id="PTHR22767:SF2">
    <property type="entry name" value="N(ALPHA)-ACETYLTRANSFERASE 15_16, ISOFORM A"/>
    <property type="match status" value="1"/>
</dbReference>
<accession>A0A445KE35</accession>
<dbReference type="AlphaFoldDB" id="A0A445KE35"/>
<evidence type="ECO:0000313" key="4">
    <source>
        <dbReference type="Proteomes" id="UP000289340"/>
    </source>
</evidence>
<reference evidence="3 4" key="1">
    <citation type="submission" date="2018-09" db="EMBL/GenBank/DDBJ databases">
        <title>A high-quality reference genome of wild soybean provides a powerful tool to mine soybean genomes.</title>
        <authorList>
            <person name="Xie M."/>
            <person name="Chung C.Y.L."/>
            <person name="Li M.-W."/>
            <person name="Wong F.-L."/>
            <person name="Chan T.-F."/>
            <person name="Lam H.-M."/>
        </authorList>
    </citation>
    <scope>NUCLEOTIDE SEQUENCE [LARGE SCALE GENOMIC DNA]</scope>
    <source>
        <strain evidence="4">cv. W05</strain>
        <tissue evidence="3">Hypocotyl of etiolated seedlings</tissue>
    </source>
</reference>
<evidence type="ECO:0000313" key="3">
    <source>
        <dbReference type="EMBL" id="RZC09116.1"/>
    </source>
</evidence>
<organism evidence="3 4">
    <name type="scientific">Glycine soja</name>
    <name type="common">Wild soybean</name>
    <dbReference type="NCBI Taxonomy" id="3848"/>
    <lineage>
        <taxon>Eukaryota</taxon>
        <taxon>Viridiplantae</taxon>
        <taxon>Streptophyta</taxon>
        <taxon>Embryophyta</taxon>
        <taxon>Tracheophyta</taxon>
        <taxon>Spermatophyta</taxon>
        <taxon>Magnoliopsida</taxon>
        <taxon>eudicotyledons</taxon>
        <taxon>Gunneridae</taxon>
        <taxon>Pentapetalae</taxon>
        <taxon>rosids</taxon>
        <taxon>fabids</taxon>
        <taxon>Fabales</taxon>
        <taxon>Fabaceae</taxon>
        <taxon>Papilionoideae</taxon>
        <taxon>50 kb inversion clade</taxon>
        <taxon>NPAAA clade</taxon>
        <taxon>indigoferoid/millettioid clade</taxon>
        <taxon>Phaseoleae</taxon>
        <taxon>Glycine</taxon>
        <taxon>Glycine subgen. Soja</taxon>
    </lineage>
</organism>
<dbReference type="Pfam" id="PF12569">
    <property type="entry name" value="NatA_aux_su"/>
    <property type="match status" value="1"/>
</dbReference>